<evidence type="ECO:0000313" key="2">
    <source>
        <dbReference type="Proteomes" id="UP000012073"/>
    </source>
</evidence>
<sequence length="69" mass="7904">MTCNSKLQQYLEEVHIYTTPPLLFLSSPVVQREVSLGRFGKDWKTLYVYAVRNNAKTLVSKTQTNGIAR</sequence>
<dbReference type="Proteomes" id="UP000012073">
    <property type="component" value="Unassembled WGS sequence"/>
</dbReference>
<proteinExistence type="predicted"/>
<dbReference type="KEGG" id="ccp:CHC_T00000532001"/>
<reference evidence="2" key="1">
    <citation type="journal article" date="2013" name="Proc. Natl. Acad. Sci. U.S.A.">
        <title>Genome structure and metabolic features in the red seaweed Chondrus crispus shed light on evolution of the Archaeplastida.</title>
        <authorList>
            <person name="Collen J."/>
            <person name="Porcel B."/>
            <person name="Carre W."/>
            <person name="Ball S.G."/>
            <person name="Chaparro C."/>
            <person name="Tonon T."/>
            <person name="Barbeyron T."/>
            <person name="Michel G."/>
            <person name="Noel B."/>
            <person name="Valentin K."/>
            <person name="Elias M."/>
            <person name="Artiguenave F."/>
            <person name="Arun A."/>
            <person name="Aury J.M."/>
            <person name="Barbosa-Neto J.F."/>
            <person name="Bothwell J.H."/>
            <person name="Bouget F.Y."/>
            <person name="Brillet L."/>
            <person name="Cabello-Hurtado F."/>
            <person name="Capella-Gutierrez S."/>
            <person name="Charrier B."/>
            <person name="Cladiere L."/>
            <person name="Cock J.M."/>
            <person name="Coelho S.M."/>
            <person name="Colleoni C."/>
            <person name="Czjzek M."/>
            <person name="Da Silva C."/>
            <person name="Delage L."/>
            <person name="Denoeud F."/>
            <person name="Deschamps P."/>
            <person name="Dittami S.M."/>
            <person name="Gabaldon T."/>
            <person name="Gachon C.M."/>
            <person name="Groisillier A."/>
            <person name="Herve C."/>
            <person name="Jabbari K."/>
            <person name="Katinka M."/>
            <person name="Kloareg B."/>
            <person name="Kowalczyk N."/>
            <person name="Labadie K."/>
            <person name="Leblanc C."/>
            <person name="Lopez P.J."/>
            <person name="McLachlan D.H."/>
            <person name="Meslet-Cladiere L."/>
            <person name="Moustafa A."/>
            <person name="Nehr Z."/>
            <person name="Nyvall Collen P."/>
            <person name="Panaud O."/>
            <person name="Partensky F."/>
            <person name="Poulain J."/>
            <person name="Rensing S.A."/>
            <person name="Rousvoal S."/>
            <person name="Samson G."/>
            <person name="Symeonidi A."/>
            <person name="Weissenbach J."/>
            <person name="Zambounis A."/>
            <person name="Wincker P."/>
            <person name="Boyen C."/>
        </authorList>
    </citation>
    <scope>NUCLEOTIDE SEQUENCE [LARGE SCALE GENOMIC DNA]</scope>
    <source>
        <strain evidence="2">cv. Stackhouse</strain>
    </source>
</reference>
<organism evidence="1 2">
    <name type="scientific">Chondrus crispus</name>
    <name type="common">Carrageen Irish moss</name>
    <name type="synonym">Polymorpha crispa</name>
    <dbReference type="NCBI Taxonomy" id="2769"/>
    <lineage>
        <taxon>Eukaryota</taxon>
        <taxon>Rhodophyta</taxon>
        <taxon>Florideophyceae</taxon>
        <taxon>Rhodymeniophycidae</taxon>
        <taxon>Gigartinales</taxon>
        <taxon>Gigartinaceae</taxon>
        <taxon>Chondrus</taxon>
    </lineage>
</organism>
<dbReference type="AlphaFoldDB" id="R7QHQ3"/>
<name>R7QHQ3_CHOCR</name>
<evidence type="ECO:0000313" key="1">
    <source>
        <dbReference type="EMBL" id="CDF38037.1"/>
    </source>
</evidence>
<gene>
    <name evidence="1" type="ORF">CHC_T00000532001</name>
</gene>
<dbReference type="GeneID" id="17325621"/>
<keyword evidence="2" id="KW-1185">Reference proteome</keyword>
<dbReference type="Gramene" id="CDF38037">
    <property type="protein sequence ID" value="CDF38037"/>
    <property type="gene ID" value="CHC_T00000532001"/>
</dbReference>
<accession>R7QHQ3</accession>
<protein>
    <submittedName>
        <fullName evidence="1">Uncharacterized protein</fullName>
    </submittedName>
</protein>
<dbReference type="RefSeq" id="XP_005717906.1">
    <property type="nucleotide sequence ID" value="XM_005717849.1"/>
</dbReference>
<dbReference type="EMBL" id="HG001893">
    <property type="protein sequence ID" value="CDF38037.1"/>
    <property type="molecule type" value="Genomic_DNA"/>
</dbReference>